<proteinExistence type="predicted"/>
<dbReference type="EMBL" id="JACOGI010000001">
    <property type="protein sequence ID" value="MBC3516306.1"/>
    <property type="molecule type" value="Genomic_DNA"/>
</dbReference>
<dbReference type="GO" id="GO:0016757">
    <property type="term" value="F:glycosyltransferase activity"/>
    <property type="evidence" value="ECO:0007669"/>
    <property type="project" value="UniProtKB-KW"/>
</dbReference>
<name>A0A8J6IQ46_9FIRM</name>
<keyword evidence="1" id="KW-0175">Coiled coil</keyword>
<dbReference type="Gene3D" id="3.90.550.10">
    <property type="entry name" value="Spore Coat Polysaccharide Biosynthesis Protein SpsA, Chain A"/>
    <property type="match status" value="2"/>
</dbReference>
<reference evidence="3" key="1">
    <citation type="submission" date="2020-08" db="EMBL/GenBank/DDBJ databases">
        <authorList>
            <person name="Liu C."/>
            <person name="Sun Q."/>
        </authorList>
    </citation>
    <scope>NUCLEOTIDE SEQUENCE</scope>
    <source>
        <strain evidence="3">NSJ-65</strain>
    </source>
</reference>
<feature type="domain" description="Glycosyltransferase 2-like" evidence="2">
    <location>
        <begin position="414"/>
        <end position="545"/>
    </location>
</feature>
<dbReference type="InterPro" id="IPR029044">
    <property type="entry name" value="Nucleotide-diphossugar_trans"/>
</dbReference>
<evidence type="ECO:0000313" key="3">
    <source>
        <dbReference type="EMBL" id="MBC3516306.1"/>
    </source>
</evidence>
<comment type="caution">
    <text evidence="3">The sequence shown here is derived from an EMBL/GenBank/DDBJ whole genome shotgun (WGS) entry which is preliminary data.</text>
</comment>
<dbReference type="CDD" id="cd04186">
    <property type="entry name" value="GT_2_like_c"/>
    <property type="match status" value="1"/>
</dbReference>
<evidence type="ECO:0000259" key="2">
    <source>
        <dbReference type="Pfam" id="PF00535"/>
    </source>
</evidence>
<dbReference type="PANTHER" id="PTHR43179">
    <property type="entry name" value="RHAMNOSYLTRANSFERASE WBBL"/>
    <property type="match status" value="1"/>
</dbReference>
<accession>A0A8J6IQ46</accession>
<dbReference type="RefSeq" id="WP_186488010.1">
    <property type="nucleotide sequence ID" value="NZ_JACOGI010000001.1"/>
</dbReference>
<dbReference type="Pfam" id="PF00535">
    <property type="entry name" value="Glycos_transf_2"/>
    <property type="match status" value="2"/>
</dbReference>
<organism evidence="3 4">
    <name type="scientific">Neobittarella massiliensis</name>
    <name type="common">ex Bilen et al. 2018</name>
    <dbReference type="NCBI Taxonomy" id="2041842"/>
    <lineage>
        <taxon>Bacteria</taxon>
        <taxon>Bacillati</taxon>
        <taxon>Bacillota</taxon>
        <taxon>Clostridia</taxon>
        <taxon>Eubacteriales</taxon>
        <taxon>Oscillospiraceae</taxon>
        <taxon>Neobittarella (ex Bilen et al. 2018)</taxon>
    </lineage>
</organism>
<feature type="coiled-coil region" evidence="1">
    <location>
        <begin position="5"/>
        <end position="62"/>
    </location>
</feature>
<gene>
    <name evidence="3" type="ORF">H8K20_07845</name>
</gene>
<dbReference type="InterPro" id="IPR001173">
    <property type="entry name" value="Glyco_trans_2-like"/>
</dbReference>
<dbReference type="AlphaFoldDB" id="A0A8J6IQ46"/>
<evidence type="ECO:0000256" key="1">
    <source>
        <dbReference type="SAM" id="Coils"/>
    </source>
</evidence>
<dbReference type="PANTHER" id="PTHR43179:SF7">
    <property type="entry name" value="RHAMNOSYLTRANSFERASE WBBL"/>
    <property type="match status" value="1"/>
</dbReference>
<dbReference type="SUPFAM" id="SSF53448">
    <property type="entry name" value="Nucleotide-diphospho-sugar transferases"/>
    <property type="match status" value="2"/>
</dbReference>
<dbReference type="Proteomes" id="UP000597668">
    <property type="component" value="Unassembled WGS sequence"/>
</dbReference>
<feature type="domain" description="Glycosyltransferase 2-like" evidence="2">
    <location>
        <begin position="156"/>
        <end position="315"/>
    </location>
</feature>
<dbReference type="CDD" id="cd04184">
    <property type="entry name" value="GT2_RfbC_Mx_like"/>
    <property type="match status" value="1"/>
</dbReference>
<evidence type="ECO:0000313" key="4">
    <source>
        <dbReference type="Proteomes" id="UP000597668"/>
    </source>
</evidence>
<sequence>MSEQNKNMQNDLSQEQLVRENQELQNEVKYVESKLQILRKEYDKREDELAEVQKKLDQMQQDYLAVIHSSSWRVTAPLRAILGPVSRLLHRSRVMGLVRKVFSSLKHNGIAGTFKKIGGKLSYMKTAKKFQSRNVLTAQERAAQRAATFPKEVTFSILVPLYNTPKKYLIEMIESVLGQTYGGWELCLADGSTDDFAFVGELCKKYAEKDSRIKYQKLEKNMGIVGNSNECIKMATGNYIALFDHDDVLHEAALYEYMKVICERDADFIFSDEMTFSTDISKPIVMHFKADYAVDNLRANNYICHFTAFSRELLDQAGWFTYECEGSQDFDLVLRLTEKAKHIVHVPKILYFWRSHPGSVASSIDVKPYCITSGIKAVNNHLKRLGIEGEAVEAPKLTSIYKINYKLLEQPLISIIIPNRDHLQDLRRCITSVMKISTYKNIEILIVENGSSDPELQEYYAFLRGYDNVRILEWKEEFNYSKINNFAVESAKGKYLLFLNNDIEVITPNWIEEMLMYAQRDDVGAVGAKLYYPDRKIQHAGIILGMRGTAGHAHYHVQTKDGNLGFMGRLYYAQDFMAVTAACMLVSKEDFESVGGFDPEFKVAFNDVDFCLKLYERGKLNVFTPFAELYHYESVSRGSDKKGDNNLRFKEEEQRFKDRWKALIEKGDPYYNPNFSLQVATFMLNEHYYD</sequence>
<keyword evidence="4" id="KW-1185">Reference proteome</keyword>
<protein>
    <submittedName>
        <fullName evidence="3">Glycosyltransferase</fullName>
    </submittedName>
</protein>